<dbReference type="EMBL" id="CP155447">
    <property type="protein sequence ID" value="XBH06524.1"/>
    <property type="molecule type" value="Genomic_DNA"/>
</dbReference>
<sequence length="477" mass="53903">MAIALLSLLLLAAPPDSIDVADRKQLFIDGRFIADRDRIELRANPTQKFGLVRDENGEPLQGHVSRVIEDGGKIRLYLGAEDVAVLESDDGLRFRRTGAKLSGGVFPTIFLDPHERDPARRYKLFRLVFGQPFDPAKHGVYASYSADGVQFTEVGQVLPFFTDNPPIAHWDGRIGKYVIYTRALSYDSENQRRIGRIETDDLLKPWPYKKTANDRMFFSTENVQVVLAADKEDDPHSDLYYNASAIYPWAQDVYLMFPTNFRHFSPQRNPYVRPRVKGQWEDFGMLEVQLAVSRDGVNWSRPTREPYLPPGLPDEWDRWYAVMGPGLARRGNYIHQYYYSSGRLHDSAVLRPEYDESATQLGGVGVVRQRLDGFVSADAGPAGGHLRTPSVTFRGNRLRLNIDTGAMGTAFVELQDGEGRPIPGFALADCEEIGGNFVDQAVYWKGNADVSALTGRPVRIHFQMKRAKLYAFQFTQD</sequence>
<accession>A0AAU7CMH3</accession>
<reference evidence="1" key="1">
    <citation type="submission" date="2024-05" db="EMBL/GenBank/DDBJ databases">
        <title>Planctomycetes of the genus Singulisphaera possess chitinolytic capabilities.</title>
        <authorList>
            <person name="Ivanova A."/>
        </authorList>
    </citation>
    <scope>NUCLEOTIDE SEQUENCE</scope>
    <source>
        <strain evidence="1">Ch08T</strain>
    </source>
</reference>
<evidence type="ECO:0000313" key="1">
    <source>
        <dbReference type="EMBL" id="XBH06524.1"/>
    </source>
</evidence>
<dbReference type="RefSeq" id="WP_406699374.1">
    <property type="nucleotide sequence ID" value="NZ_CP155447.1"/>
</dbReference>
<protein>
    <submittedName>
        <fullName evidence="1">Uncharacterized protein</fullName>
    </submittedName>
</protein>
<dbReference type="InterPro" id="IPR023296">
    <property type="entry name" value="Glyco_hydro_beta-prop_sf"/>
</dbReference>
<proteinExistence type="predicted"/>
<name>A0AAU7CMH3_9BACT</name>
<dbReference type="AlphaFoldDB" id="A0AAU7CMH3"/>
<dbReference type="Gene3D" id="2.115.10.20">
    <property type="entry name" value="Glycosyl hydrolase domain, family 43"/>
    <property type="match status" value="1"/>
</dbReference>
<gene>
    <name evidence="1" type="ORF">V5E97_10945</name>
</gene>
<organism evidence="1">
    <name type="scientific">Singulisphaera sp. Ch08</name>
    <dbReference type="NCBI Taxonomy" id="3120278"/>
    <lineage>
        <taxon>Bacteria</taxon>
        <taxon>Pseudomonadati</taxon>
        <taxon>Planctomycetota</taxon>
        <taxon>Planctomycetia</taxon>
        <taxon>Isosphaerales</taxon>
        <taxon>Isosphaeraceae</taxon>
        <taxon>Singulisphaera</taxon>
    </lineage>
</organism>
<dbReference type="SUPFAM" id="SSF75005">
    <property type="entry name" value="Arabinanase/levansucrase/invertase"/>
    <property type="match status" value="2"/>
</dbReference>